<keyword evidence="17" id="KW-0132">Cell division</keyword>
<evidence type="ECO:0000256" key="2">
    <source>
        <dbReference type="ARBA" id="ARBA00022676"/>
    </source>
</evidence>
<feature type="transmembrane region" description="Helical" evidence="16">
    <location>
        <begin position="296"/>
        <end position="319"/>
    </location>
</feature>
<name>A0A7C3MKI3_DICTH</name>
<keyword evidence="8 16" id="KW-0472">Membrane</keyword>
<organism evidence="17">
    <name type="scientific">Dictyoglomus thermophilum</name>
    <dbReference type="NCBI Taxonomy" id="14"/>
    <lineage>
        <taxon>Bacteria</taxon>
        <taxon>Pseudomonadati</taxon>
        <taxon>Dictyoglomota</taxon>
        <taxon>Dictyoglomia</taxon>
        <taxon>Dictyoglomales</taxon>
        <taxon>Dictyoglomaceae</taxon>
        <taxon>Dictyoglomus</taxon>
    </lineage>
</organism>
<evidence type="ECO:0000256" key="1">
    <source>
        <dbReference type="ARBA" id="ARBA00004141"/>
    </source>
</evidence>
<keyword evidence="5" id="KW-0133">Cell shape</keyword>
<dbReference type="EC" id="2.4.99.28" evidence="14"/>
<dbReference type="AlphaFoldDB" id="A0A7C3MKI3"/>
<dbReference type="GO" id="GO:0005886">
    <property type="term" value="C:plasma membrane"/>
    <property type="evidence" value="ECO:0007669"/>
    <property type="project" value="TreeGrafter"/>
</dbReference>
<comment type="subcellular location">
    <subcellularLocation>
        <location evidence="1">Membrane</location>
        <topology evidence="1">Multi-pass membrane protein</topology>
    </subcellularLocation>
</comment>
<evidence type="ECO:0000256" key="7">
    <source>
        <dbReference type="ARBA" id="ARBA00022989"/>
    </source>
</evidence>
<keyword evidence="2" id="KW-0328">Glycosyltransferase</keyword>
<dbReference type="PANTHER" id="PTHR30474">
    <property type="entry name" value="CELL CYCLE PROTEIN"/>
    <property type="match status" value="1"/>
</dbReference>
<feature type="transmembrane region" description="Helical" evidence="16">
    <location>
        <begin position="185"/>
        <end position="203"/>
    </location>
</feature>
<dbReference type="GO" id="GO:0009252">
    <property type="term" value="P:peptidoglycan biosynthetic process"/>
    <property type="evidence" value="ECO:0007669"/>
    <property type="project" value="UniProtKB-KW"/>
</dbReference>
<comment type="similarity">
    <text evidence="11">Belongs to the SEDS family. FtsW subfamily.</text>
</comment>
<evidence type="ECO:0000256" key="14">
    <source>
        <dbReference type="ARBA" id="ARBA00044770"/>
    </source>
</evidence>
<keyword evidence="17" id="KW-0131">Cell cycle</keyword>
<evidence type="ECO:0000256" key="8">
    <source>
        <dbReference type="ARBA" id="ARBA00023136"/>
    </source>
</evidence>
<evidence type="ECO:0000256" key="11">
    <source>
        <dbReference type="ARBA" id="ARBA00038053"/>
    </source>
</evidence>
<evidence type="ECO:0000256" key="5">
    <source>
        <dbReference type="ARBA" id="ARBA00022960"/>
    </source>
</evidence>
<keyword evidence="7 16" id="KW-1133">Transmembrane helix</keyword>
<dbReference type="GO" id="GO:0032153">
    <property type="term" value="C:cell division site"/>
    <property type="evidence" value="ECO:0007669"/>
    <property type="project" value="TreeGrafter"/>
</dbReference>
<accession>A0A7C3MKI3</accession>
<evidence type="ECO:0000256" key="3">
    <source>
        <dbReference type="ARBA" id="ARBA00022679"/>
    </source>
</evidence>
<dbReference type="EMBL" id="DTIN01000025">
    <property type="protein sequence ID" value="HFX13867.1"/>
    <property type="molecule type" value="Genomic_DNA"/>
</dbReference>
<keyword evidence="3" id="KW-0808">Transferase</keyword>
<evidence type="ECO:0000256" key="12">
    <source>
        <dbReference type="ARBA" id="ARBA00041185"/>
    </source>
</evidence>
<feature type="transmembrane region" description="Helical" evidence="16">
    <location>
        <begin position="74"/>
        <end position="91"/>
    </location>
</feature>
<dbReference type="Pfam" id="PF01098">
    <property type="entry name" value="FTSW_RODA_SPOVE"/>
    <property type="match status" value="1"/>
</dbReference>
<feature type="transmembrane region" description="Helical" evidence="16">
    <location>
        <begin position="111"/>
        <end position="127"/>
    </location>
</feature>
<reference evidence="17" key="1">
    <citation type="journal article" date="2020" name="mSystems">
        <title>Genome- and Community-Level Interaction Insights into Carbon Utilization and Element Cycling Functions of Hydrothermarchaeota in Hydrothermal Sediment.</title>
        <authorList>
            <person name="Zhou Z."/>
            <person name="Liu Y."/>
            <person name="Xu W."/>
            <person name="Pan J."/>
            <person name="Luo Z.H."/>
            <person name="Li M."/>
        </authorList>
    </citation>
    <scope>NUCLEOTIDE SEQUENCE [LARGE SCALE GENOMIC DNA]</scope>
    <source>
        <strain evidence="17">SpSt-81</strain>
    </source>
</reference>
<evidence type="ECO:0000313" key="17">
    <source>
        <dbReference type="EMBL" id="HFX13867.1"/>
    </source>
</evidence>
<evidence type="ECO:0000256" key="16">
    <source>
        <dbReference type="SAM" id="Phobius"/>
    </source>
</evidence>
<evidence type="ECO:0000256" key="9">
    <source>
        <dbReference type="ARBA" id="ARBA00032370"/>
    </source>
</evidence>
<feature type="transmembrane region" description="Helical" evidence="16">
    <location>
        <begin position="267"/>
        <end position="289"/>
    </location>
</feature>
<dbReference type="PANTHER" id="PTHR30474:SF2">
    <property type="entry name" value="PEPTIDOGLYCAN GLYCOSYLTRANSFERASE FTSW-RELATED"/>
    <property type="match status" value="1"/>
</dbReference>
<gene>
    <name evidence="17" type="ORF">ENW00_06945</name>
</gene>
<keyword evidence="6" id="KW-0573">Peptidoglycan synthesis</keyword>
<dbReference type="InterPro" id="IPR001182">
    <property type="entry name" value="FtsW/RodA"/>
</dbReference>
<feature type="transmembrane region" description="Helical" evidence="16">
    <location>
        <begin position="161"/>
        <end position="178"/>
    </location>
</feature>
<evidence type="ECO:0000256" key="10">
    <source>
        <dbReference type="ARBA" id="ARBA00033270"/>
    </source>
</evidence>
<evidence type="ECO:0000256" key="15">
    <source>
        <dbReference type="ARBA" id="ARBA00049902"/>
    </source>
</evidence>
<feature type="transmembrane region" description="Helical" evidence="16">
    <location>
        <begin position="49"/>
        <end position="67"/>
    </location>
</feature>
<dbReference type="GO" id="GO:0008955">
    <property type="term" value="F:peptidoglycan glycosyltransferase activity"/>
    <property type="evidence" value="ECO:0007669"/>
    <property type="project" value="UniProtKB-EC"/>
</dbReference>
<comment type="caution">
    <text evidence="17">The sequence shown here is derived from an EMBL/GenBank/DDBJ whole genome shotgun (WGS) entry which is preliminary data.</text>
</comment>
<evidence type="ECO:0000256" key="4">
    <source>
        <dbReference type="ARBA" id="ARBA00022692"/>
    </source>
</evidence>
<proteinExistence type="inferred from homology"/>
<feature type="transmembrane region" description="Helical" evidence="16">
    <location>
        <begin position="331"/>
        <end position="352"/>
    </location>
</feature>
<dbReference type="GO" id="GO:0008360">
    <property type="term" value="P:regulation of cell shape"/>
    <property type="evidence" value="ECO:0007669"/>
    <property type="project" value="UniProtKB-KW"/>
</dbReference>
<evidence type="ECO:0000256" key="13">
    <source>
        <dbReference type="ARBA" id="ARBA00041418"/>
    </source>
</evidence>
<evidence type="ECO:0000256" key="6">
    <source>
        <dbReference type="ARBA" id="ARBA00022984"/>
    </source>
</evidence>
<sequence length="361" mass="41125">MKRYDRMIFILSLLLSLIGLPVIHTASWKWASISLNNPSYFSKHQLIYLPLSIGIAFFVSIIPINFWKKFSFPFLILGFLGLILVFIPPFGKVSRNVARWIEIGPIQIQPIEIMRFTWIIFLAQFLSLNKDKKLENIRLIWIMFFLFLIAFLLYLQPNVSMLVLFSLSTFIILFISNMDYKQTTFLALILILFIGISILTGDYRKQRIVMSGSIFPLFSTYQQSQALNAIKDGGLFGKGWGRGSLKFYIPEAYNDFLLPVIFEEGGLVAGTFIIFIYVLLVLTIFYLSLNISKKDLFSGLLSMGILVFWSIEITLNILMNIGLLPVMGLPLPFLSFGGSALIVNWAQVGLLMKLGSMGDRK</sequence>
<dbReference type="GO" id="GO:0051301">
    <property type="term" value="P:cell division"/>
    <property type="evidence" value="ECO:0007669"/>
    <property type="project" value="UniProtKB-KW"/>
</dbReference>
<protein>
    <recommendedName>
        <fullName evidence="12">Probable peptidoglycan glycosyltransferase FtsW</fullName>
        <ecNumber evidence="14">2.4.99.28</ecNumber>
    </recommendedName>
    <alternativeName>
        <fullName evidence="13">Cell division protein FtsW</fullName>
    </alternativeName>
    <alternativeName>
        <fullName evidence="10">Cell wall polymerase</fullName>
    </alternativeName>
    <alternativeName>
        <fullName evidence="9">Peptidoglycan polymerase</fullName>
    </alternativeName>
</protein>
<comment type="catalytic activity">
    <reaction evidence="15">
        <text>[GlcNAc-(1-&gt;4)-Mur2Ac(oyl-L-Ala-gamma-D-Glu-L-Lys-D-Ala-D-Ala)](n)-di-trans,octa-cis-undecaprenyl diphosphate + beta-D-GlcNAc-(1-&gt;4)-Mur2Ac(oyl-L-Ala-gamma-D-Glu-L-Lys-D-Ala-D-Ala)-di-trans,octa-cis-undecaprenyl diphosphate = [GlcNAc-(1-&gt;4)-Mur2Ac(oyl-L-Ala-gamma-D-Glu-L-Lys-D-Ala-D-Ala)](n+1)-di-trans,octa-cis-undecaprenyl diphosphate + di-trans,octa-cis-undecaprenyl diphosphate + H(+)</text>
        <dbReference type="Rhea" id="RHEA:23708"/>
        <dbReference type="Rhea" id="RHEA-COMP:9602"/>
        <dbReference type="Rhea" id="RHEA-COMP:9603"/>
        <dbReference type="ChEBI" id="CHEBI:15378"/>
        <dbReference type="ChEBI" id="CHEBI:58405"/>
        <dbReference type="ChEBI" id="CHEBI:60033"/>
        <dbReference type="ChEBI" id="CHEBI:78435"/>
        <dbReference type="EC" id="2.4.99.28"/>
    </reaction>
</comment>
<feature type="transmembrane region" description="Helical" evidence="16">
    <location>
        <begin position="139"/>
        <end position="155"/>
    </location>
</feature>
<dbReference type="GO" id="GO:0015648">
    <property type="term" value="F:lipid-linked peptidoglycan transporter activity"/>
    <property type="evidence" value="ECO:0007669"/>
    <property type="project" value="TreeGrafter"/>
</dbReference>
<keyword evidence="4 16" id="KW-0812">Transmembrane</keyword>